<evidence type="ECO:0000313" key="11">
    <source>
        <dbReference type="EMBL" id="ERN09301.1"/>
    </source>
</evidence>
<dbReference type="InterPro" id="IPR036817">
    <property type="entry name" value="Transthyretin/HIU_hydrolase_sf"/>
</dbReference>
<dbReference type="GO" id="GO:0001560">
    <property type="term" value="P:regulation of cell growth by extracellular stimulus"/>
    <property type="evidence" value="ECO:0007669"/>
    <property type="project" value="EnsemblPlants"/>
</dbReference>
<dbReference type="PROSITE" id="PS00768">
    <property type="entry name" value="TRANSTHYRETIN_1"/>
    <property type="match status" value="1"/>
</dbReference>
<dbReference type="PROSITE" id="PS00769">
    <property type="entry name" value="TRANSTHYRETIN_2"/>
    <property type="match status" value="1"/>
</dbReference>
<dbReference type="GO" id="GO:1900140">
    <property type="term" value="P:regulation of seedling development"/>
    <property type="evidence" value="ECO:0007669"/>
    <property type="project" value="EnsemblPlants"/>
</dbReference>
<dbReference type="GO" id="GO:0033971">
    <property type="term" value="F:hydroxyisourate hydrolase activity"/>
    <property type="evidence" value="ECO:0007669"/>
    <property type="project" value="UniProtKB-EC"/>
</dbReference>
<dbReference type="OrthoDB" id="10265230at2759"/>
<dbReference type="Pfam" id="PF00576">
    <property type="entry name" value="Transthyretin"/>
    <property type="match status" value="1"/>
</dbReference>
<dbReference type="InterPro" id="IPR014306">
    <property type="entry name" value="Hydroxyisourate_hydrolase"/>
</dbReference>
<dbReference type="CDD" id="cd05822">
    <property type="entry name" value="TLP_HIUase"/>
    <property type="match status" value="1"/>
</dbReference>
<accession>W1PNL1</accession>
<evidence type="ECO:0000256" key="2">
    <source>
        <dbReference type="ARBA" id="ARBA00001163"/>
    </source>
</evidence>
<evidence type="ECO:0000256" key="6">
    <source>
        <dbReference type="ARBA" id="ARBA00022801"/>
    </source>
</evidence>
<evidence type="ECO:0000259" key="9">
    <source>
        <dbReference type="Pfam" id="PF00576"/>
    </source>
</evidence>
<dbReference type="Gramene" id="ERN09301">
    <property type="protein sequence ID" value="ERN09301"/>
    <property type="gene ID" value="AMTR_s00149p00082270"/>
</dbReference>
<dbReference type="STRING" id="13333.W1PNL1"/>
<dbReference type="InterPro" id="IPR023418">
    <property type="entry name" value="Thyroxine_BS"/>
</dbReference>
<dbReference type="KEGG" id="atr:18437449"/>
<organism evidence="11 12">
    <name type="scientific">Amborella trichopoda</name>
    <dbReference type="NCBI Taxonomy" id="13333"/>
    <lineage>
        <taxon>Eukaryota</taxon>
        <taxon>Viridiplantae</taxon>
        <taxon>Streptophyta</taxon>
        <taxon>Embryophyta</taxon>
        <taxon>Tracheophyta</taxon>
        <taxon>Spermatophyta</taxon>
        <taxon>Magnoliopsida</taxon>
        <taxon>Amborellales</taxon>
        <taxon>Amborellaceae</taxon>
        <taxon>Amborella</taxon>
    </lineage>
</organism>
<evidence type="ECO:0000256" key="3">
    <source>
        <dbReference type="ARBA" id="ARBA00004754"/>
    </source>
</evidence>
<evidence type="ECO:0000256" key="5">
    <source>
        <dbReference type="ARBA" id="ARBA00022793"/>
    </source>
</evidence>
<dbReference type="HOGENOM" id="CLU_050809_0_0_1"/>
<dbReference type="PANTHER" id="PTHR43466">
    <property type="entry name" value="2-OXO-4-HYDROXY-4-CARBOXY-5-UREIDOIMIDAZOLINE DECARBOXYLASE-RELATED"/>
    <property type="match status" value="1"/>
</dbReference>
<dbReference type="GO" id="GO:0051997">
    <property type="term" value="F:2-oxo-4-hydroxy-4-carboxy-5-ureidoimidazoline decarboxylase activity"/>
    <property type="evidence" value="ECO:0007669"/>
    <property type="project" value="UniProtKB-EC"/>
</dbReference>
<dbReference type="InterPro" id="IPR000895">
    <property type="entry name" value="Transthyretin/HIU_hydrolase"/>
</dbReference>
<dbReference type="GO" id="GO:1900457">
    <property type="term" value="P:regulation of brassinosteroid mediated signaling pathway"/>
    <property type="evidence" value="ECO:0007669"/>
    <property type="project" value="EnsemblPlants"/>
</dbReference>
<dbReference type="InterPro" id="IPR036778">
    <property type="entry name" value="OHCU_decarboxylase_sf"/>
</dbReference>
<dbReference type="eggNOG" id="KOG3006">
    <property type="taxonomic scope" value="Eukaryota"/>
</dbReference>
<dbReference type="EMBL" id="KI393016">
    <property type="protein sequence ID" value="ERN09301.1"/>
    <property type="molecule type" value="Genomic_DNA"/>
</dbReference>
<evidence type="ECO:0000313" key="12">
    <source>
        <dbReference type="Proteomes" id="UP000017836"/>
    </source>
</evidence>
<feature type="binding site" evidence="8">
    <location>
        <position position="270"/>
    </location>
    <ligand>
        <name>substrate</name>
    </ligand>
</feature>
<evidence type="ECO:0000259" key="10">
    <source>
        <dbReference type="Pfam" id="PF09349"/>
    </source>
</evidence>
<comment type="catalytic activity">
    <reaction evidence="2">
        <text>5-hydroxy-2-oxo-4-ureido-2,5-dihydro-1H-imidazole-5-carboxylate + H(+) = (S)-allantoin + CO2</text>
        <dbReference type="Rhea" id="RHEA:26301"/>
        <dbReference type="ChEBI" id="CHEBI:15378"/>
        <dbReference type="ChEBI" id="CHEBI:15678"/>
        <dbReference type="ChEBI" id="CHEBI:16526"/>
        <dbReference type="ChEBI" id="CHEBI:58639"/>
        <dbReference type="EC" id="4.1.1.97"/>
    </reaction>
</comment>
<dbReference type="PANTHER" id="PTHR43466:SF1">
    <property type="entry name" value="2-OXO-4-HYDROXY-4-CARBOXY-5-UREIDOIMIDAZOLINE DECARBOXYLASE-RELATED"/>
    <property type="match status" value="1"/>
</dbReference>
<comment type="catalytic activity">
    <reaction evidence="1">
        <text>5-hydroxyisourate + H2O = 5-hydroxy-2-oxo-4-ureido-2,5-dihydro-1H-imidazole-5-carboxylate + H(+)</text>
        <dbReference type="Rhea" id="RHEA:23736"/>
        <dbReference type="ChEBI" id="CHEBI:15377"/>
        <dbReference type="ChEBI" id="CHEBI:15378"/>
        <dbReference type="ChEBI" id="CHEBI:18072"/>
        <dbReference type="ChEBI" id="CHEBI:58639"/>
        <dbReference type="EC" id="3.5.2.17"/>
    </reaction>
</comment>
<dbReference type="InterPro" id="IPR023419">
    <property type="entry name" value="Transthyretin_CS"/>
</dbReference>
<sequence>MELGFGERDFTACCGSKKFAEEMSRAGPFTSLEQALEASRDIWFNKVDINGWLEAFAAHPQIGETPSVNEKNETSAKWSKGEQSIALATASNCSLQELSEWNSWYKQKFGFVFLTCASGKSSAEILGELKKRFSNRLIVELEIAAQEQMKITELRLVKLFDARDSRTPHAINQPPTGSMLKQDFRVVADERIGRIGAHLSLSTDKTLAVPSRTRPPITTHVLDVSVGRPGVGIEVSLEKWEGSGSLGFSNAQNVDGWSLLGASVTDSDGRSGRLLPVVDRVPNGYYRISFNTGKYLKAGFFPYVSIVFEIKETQVLEHFHVPLLLSPYSFSTYRGS</sequence>
<dbReference type="GO" id="GO:0031234">
    <property type="term" value="C:extrinsic component of cytoplasmic side of plasma membrane"/>
    <property type="evidence" value="ECO:0007669"/>
    <property type="project" value="EnsemblPlants"/>
</dbReference>
<dbReference type="SUPFAM" id="SSF158694">
    <property type="entry name" value="UraD-Like"/>
    <property type="match status" value="1"/>
</dbReference>
<dbReference type="FunFam" id="2.60.40.180:FF:000003">
    <property type="entry name" value="Uric acid degradation bifunctional protein TTL"/>
    <property type="match status" value="1"/>
</dbReference>
<reference evidence="12" key="1">
    <citation type="journal article" date="2013" name="Science">
        <title>The Amborella genome and the evolution of flowering plants.</title>
        <authorList>
            <consortium name="Amborella Genome Project"/>
        </authorList>
    </citation>
    <scope>NUCLEOTIDE SEQUENCE [LARGE SCALE GENOMIC DNA]</scope>
</reference>
<gene>
    <name evidence="11" type="ORF">AMTR_s00149p00082270</name>
</gene>
<keyword evidence="5" id="KW-0210">Decarboxylase</keyword>
<feature type="binding site" evidence="8">
    <location>
        <position position="333"/>
    </location>
    <ligand>
        <name>substrate</name>
    </ligand>
</feature>
<dbReference type="GO" id="GO:0009631">
    <property type="term" value="P:cold acclimation"/>
    <property type="evidence" value="ECO:0007669"/>
    <property type="project" value="EnsemblPlants"/>
</dbReference>
<keyword evidence="4" id="KW-0659">Purine metabolism</keyword>
<keyword evidence="7" id="KW-0456">Lyase</keyword>
<dbReference type="Proteomes" id="UP000017836">
    <property type="component" value="Unassembled WGS sequence"/>
</dbReference>
<dbReference type="PRINTS" id="PR00189">
    <property type="entry name" value="TRNSTHYRETIN"/>
</dbReference>
<name>W1PNL1_AMBTC</name>
<dbReference type="GO" id="GO:0006144">
    <property type="term" value="P:purine nucleobase metabolic process"/>
    <property type="evidence" value="ECO:0000318"/>
    <property type="project" value="GO_Central"/>
</dbReference>
<dbReference type="AlphaFoldDB" id="W1PNL1"/>
<protein>
    <submittedName>
        <fullName evidence="11">Uncharacterized protein</fullName>
    </submittedName>
</protein>
<dbReference type="GO" id="GO:0019428">
    <property type="term" value="P:allantoin biosynthetic process"/>
    <property type="evidence" value="ECO:0007669"/>
    <property type="project" value="EnsemblPlants"/>
</dbReference>
<dbReference type="Gene3D" id="1.10.3330.10">
    <property type="entry name" value="Oxo-4-hydroxy-4-carboxy-5-ureidoimidazoline decarboxylase"/>
    <property type="match status" value="1"/>
</dbReference>
<evidence type="ECO:0000256" key="8">
    <source>
        <dbReference type="PIRSR" id="PIRSR600895-51"/>
    </source>
</evidence>
<dbReference type="GO" id="GO:0005829">
    <property type="term" value="C:cytosol"/>
    <property type="evidence" value="ECO:0007669"/>
    <property type="project" value="EnsemblPlants"/>
</dbReference>
<dbReference type="Pfam" id="PF09349">
    <property type="entry name" value="OHCU_decarbox"/>
    <property type="match status" value="1"/>
</dbReference>
<dbReference type="Gene3D" id="2.60.40.180">
    <property type="entry name" value="Transthyretin/hydroxyisourate hydrolase domain"/>
    <property type="match status" value="1"/>
</dbReference>
<keyword evidence="12" id="KW-1185">Reference proteome</keyword>
<feature type="domain" description="Oxo-4-hydroxy-4-carboxy-5-ureidoimidazoline decarboxylase" evidence="10">
    <location>
        <begin position="10"/>
        <end position="156"/>
    </location>
</feature>
<feature type="domain" description="Transthyretin/hydroxyisourate hydrolase" evidence="9">
    <location>
        <begin position="217"/>
        <end position="335"/>
    </location>
</feature>
<proteinExistence type="predicted"/>
<dbReference type="GO" id="GO:0009742">
    <property type="term" value="P:brassinosteroid mediated signaling pathway"/>
    <property type="evidence" value="ECO:0007669"/>
    <property type="project" value="EnsemblPlants"/>
</dbReference>
<dbReference type="GO" id="GO:0005777">
    <property type="term" value="C:peroxisome"/>
    <property type="evidence" value="ECO:0007669"/>
    <property type="project" value="EnsemblPlants"/>
</dbReference>
<evidence type="ECO:0000256" key="7">
    <source>
        <dbReference type="ARBA" id="ARBA00023239"/>
    </source>
</evidence>
<dbReference type="NCBIfam" id="TIGR02962">
    <property type="entry name" value="hdxy_isourate"/>
    <property type="match status" value="1"/>
</dbReference>
<feature type="binding site" evidence="8">
    <location>
        <position position="220"/>
    </location>
    <ligand>
        <name>substrate</name>
    </ligand>
</feature>
<evidence type="ECO:0000256" key="1">
    <source>
        <dbReference type="ARBA" id="ARBA00001043"/>
    </source>
</evidence>
<dbReference type="InterPro" id="IPR018020">
    <property type="entry name" value="OHCU_decarboxylase"/>
</dbReference>
<dbReference type="SUPFAM" id="SSF49472">
    <property type="entry name" value="Transthyretin (synonym: prealbumin)"/>
    <property type="match status" value="1"/>
</dbReference>
<dbReference type="OMA" id="EPEGHYH"/>
<dbReference type="GO" id="GO:0042802">
    <property type="term" value="F:identical protein binding"/>
    <property type="evidence" value="ECO:0007669"/>
    <property type="project" value="EnsemblPlants"/>
</dbReference>
<comment type="pathway">
    <text evidence="3">Purine metabolism; urate degradation; (S)-allantoin from urate: step 3/3.</text>
</comment>
<evidence type="ECO:0000256" key="4">
    <source>
        <dbReference type="ARBA" id="ARBA00022631"/>
    </source>
</evidence>
<dbReference type="InterPro" id="IPR023416">
    <property type="entry name" value="Transthyretin/HIU_hydrolase_d"/>
</dbReference>
<keyword evidence="6" id="KW-0378">Hydrolase</keyword>
<dbReference type="FunFam" id="1.10.3330.10:FF:000002">
    <property type="entry name" value="Uric acid degradation bifunctional protein TTL"/>
    <property type="match status" value="1"/>
</dbReference>
<dbReference type="GO" id="GO:0051262">
    <property type="term" value="P:protein tetramerization"/>
    <property type="evidence" value="ECO:0007669"/>
    <property type="project" value="EnsemblPlants"/>
</dbReference>